<evidence type="ECO:0000313" key="12">
    <source>
        <dbReference type="EMBL" id="ALU28885.1"/>
    </source>
</evidence>
<dbReference type="GO" id="GO:0017111">
    <property type="term" value="F:ribonucleoside triphosphate phosphatase activity"/>
    <property type="evidence" value="ECO:0007669"/>
    <property type="project" value="InterPro"/>
</dbReference>
<dbReference type="InterPro" id="IPR020922">
    <property type="entry name" value="dITP/XTP_pyrophosphatase"/>
</dbReference>
<evidence type="ECO:0000256" key="4">
    <source>
        <dbReference type="ARBA" id="ARBA00022741"/>
    </source>
</evidence>
<feature type="active site" description="Proton acceptor" evidence="10">
    <location>
        <position position="71"/>
    </location>
</feature>
<feature type="binding site" evidence="10">
    <location>
        <position position="169"/>
    </location>
    <ligand>
        <name>substrate</name>
    </ligand>
</feature>
<evidence type="ECO:0000256" key="6">
    <source>
        <dbReference type="ARBA" id="ARBA00022842"/>
    </source>
</evidence>
<dbReference type="GO" id="GO:0000166">
    <property type="term" value="F:nucleotide binding"/>
    <property type="evidence" value="ECO:0007669"/>
    <property type="project" value="UniProtKB-KW"/>
</dbReference>
<dbReference type="GO" id="GO:0009117">
    <property type="term" value="P:nucleotide metabolic process"/>
    <property type="evidence" value="ECO:0007669"/>
    <property type="project" value="UniProtKB-KW"/>
</dbReference>
<reference evidence="14 15" key="1">
    <citation type="submission" date="2015-12" db="EMBL/GenBank/DDBJ databases">
        <title>A stable core within a dynamic pangenome in Sulfolobus acidocaldarius.</title>
        <authorList>
            <person name="Anderson R."/>
            <person name="Kouris A."/>
            <person name="Seward C."/>
            <person name="Campbell K."/>
            <person name="Whitaker R."/>
        </authorList>
    </citation>
    <scope>NUCLEOTIDE SEQUENCE [LARGE SCALE GENOMIC DNA]</scope>
    <source>
        <strain evidence="12 15">GG12-C01-09</strain>
        <strain evidence="13 14">NG05B_CO5_07</strain>
    </source>
</reference>
<evidence type="ECO:0000256" key="9">
    <source>
        <dbReference type="ARBA" id="ARBA00052017"/>
    </source>
</evidence>
<dbReference type="EMBL" id="CP013694">
    <property type="protein sequence ID" value="ALU28885.1"/>
    <property type="molecule type" value="Genomic_DNA"/>
</dbReference>
<dbReference type="SUPFAM" id="SSF52972">
    <property type="entry name" value="ITPase-like"/>
    <property type="match status" value="1"/>
</dbReference>
<dbReference type="STRING" id="1435377.SUSAZ_03860"/>
<evidence type="ECO:0000256" key="5">
    <source>
        <dbReference type="ARBA" id="ARBA00022801"/>
    </source>
</evidence>
<dbReference type="OrthoDB" id="372108at2157"/>
<dbReference type="PANTHER" id="PTHR11067:SF9">
    <property type="entry name" value="INOSINE TRIPHOSPHATE PYROPHOSPHATASE"/>
    <property type="match status" value="1"/>
</dbReference>
<keyword evidence="7 10" id="KW-0546">Nucleotide metabolism</keyword>
<evidence type="ECO:0000313" key="14">
    <source>
        <dbReference type="Proteomes" id="UP000060043"/>
    </source>
</evidence>
<dbReference type="NCBIfam" id="TIGR00042">
    <property type="entry name" value="RdgB/HAM1 family non-canonical purine NTP pyrophosphatase"/>
    <property type="match status" value="1"/>
</dbReference>
<keyword evidence="3 10" id="KW-0479">Metal-binding</keyword>
<dbReference type="GO" id="GO:0036222">
    <property type="term" value="F:XTP diphosphatase activity"/>
    <property type="evidence" value="ECO:0007669"/>
    <property type="project" value="UniProtKB-UniRule"/>
</dbReference>
<dbReference type="Pfam" id="PF01725">
    <property type="entry name" value="Ham1p_like"/>
    <property type="match status" value="1"/>
</dbReference>
<feature type="binding site" evidence="10">
    <location>
        <begin position="174"/>
        <end position="175"/>
    </location>
    <ligand>
        <name>substrate</name>
    </ligand>
</feature>
<feature type="binding site" evidence="10">
    <location>
        <position position="71"/>
    </location>
    <ligand>
        <name>Mg(2+)</name>
        <dbReference type="ChEBI" id="CHEBI:18420"/>
    </ligand>
</feature>
<organism evidence="13 14">
    <name type="scientific">Sulfolobus acidocaldarius</name>
    <dbReference type="NCBI Taxonomy" id="2285"/>
    <lineage>
        <taxon>Archaea</taxon>
        <taxon>Thermoproteota</taxon>
        <taxon>Thermoprotei</taxon>
        <taxon>Sulfolobales</taxon>
        <taxon>Sulfolobaceae</taxon>
        <taxon>Sulfolobus</taxon>
    </lineage>
</organism>
<evidence type="ECO:0000313" key="15">
    <source>
        <dbReference type="Proteomes" id="UP000065473"/>
    </source>
</evidence>
<comment type="cofactor">
    <cofactor evidence="10">
        <name>Mg(2+)</name>
        <dbReference type="ChEBI" id="CHEBI:18420"/>
    </cofactor>
    <text evidence="10">Binds 1 Mg(2+) ion per subunit.</text>
</comment>
<dbReference type="Gene3D" id="3.90.950.10">
    <property type="match status" value="1"/>
</dbReference>
<keyword evidence="5 10" id="KW-0378">Hydrolase</keyword>
<dbReference type="GO" id="GO:0036220">
    <property type="term" value="F:ITP diphosphatase activity"/>
    <property type="evidence" value="ECO:0007669"/>
    <property type="project" value="UniProtKB-UniRule"/>
</dbReference>
<evidence type="ECO:0000313" key="13">
    <source>
        <dbReference type="EMBL" id="ALU31607.1"/>
    </source>
</evidence>
<dbReference type="OMA" id="YDPIFQP"/>
<keyword evidence="6 10" id="KW-0460">Magnesium</keyword>
<dbReference type="Proteomes" id="UP000060043">
    <property type="component" value="Chromosome"/>
</dbReference>
<comment type="catalytic activity">
    <reaction evidence="8 10">
        <text>dITP + H2O = dIMP + diphosphate + H(+)</text>
        <dbReference type="Rhea" id="RHEA:28342"/>
        <dbReference type="ChEBI" id="CHEBI:15377"/>
        <dbReference type="ChEBI" id="CHEBI:15378"/>
        <dbReference type="ChEBI" id="CHEBI:33019"/>
        <dbReference type="ChEBI" id="CHEBI:61194"/>
        <dbReference type="ChEBI" id="CHEBI:61382"/>
        <dbReference type="EC" id="3.6.1.66"/>
    </reaction>
</comment>
<evidence type="ECO:0000256" key="8">
    <source>
        <dbReference type="ARBA" id="ARBA00051875"/>
    </source>
</evidence>
<feature type="binding site" evidence="10">
    <location>
        <position position="72"/>
    </location>
    <ligand>
        <name>substrate</name>
    </ligand>
</feature>
<dbReference type="CDD" id="cd00515">
    <property type="entry name" value="HAM1"/>
    <property type="match status" value="1"/>
</dbReference>
<dbReference type="GO" id="GO:0005737">
    <property type="term" value="C:cytoplasm"/>
    <property type="evidence" value="ECO:0007669"/>
    <property type="project" value="TreeGrafter"/>
</dbReference>
<dbReference type="GO" id="GO:0046872">
    <property type="term" value="F:metal ion binding"/>
    <property type="evidence" value="ECO:0007669"/>
    <property type="project" value="UniProtKB-KW"/>
</dbReference>
<dbReference type="Proteomes" id="UP000065473">
    <property type="component" value="Chromosome"/>
</dbReference>
<evidence type="ECO:0000256" key="10">
    <source>
        <dbReference type="HAMAP-Rule" id="MF_01405"/>
    </source>
</evidence>
<dbReference type="GO" id="GO:0035870">
    <property type="term" value="F:dITP diphosphatase activity"/>
    <property type="evidence" value="ECO:0007669"/>
    <property type="project" value="UniProtKB-UniRule"/>
</dbReference>
<comment type="catalytic activity">
    <reaction evidence="10">
        <text>ITP + H2O = IMP + diphosphate + H(+)</text>
        <dbReference type="Rhea" id="RHEA:29399"/>
        <dbReference type="ChEBI" id="CHEBI:15377"/>
        <dbReference type="ChEBI" id="CHEBI:15378"/>
        <dbReference type="ChEBI" id="CHEBI:33019"/>
        <dbReference type="ChEBI" id="CHEBI:58053"/>
        <dbReference type="ChEBI" id="CHEBI:61402"/>
        <dbReference type="EC" id="3.6.1.66"/>
    </reaction>
</comment>
<gene>
    <name evidence="12" type="ORF">ATY89_02165</name>
    <name evidence="13" type="ORF">ATZ20_05200</name>
</gene>
<proteinExistence type="inferred from homology"/>
<protein>
    <recommendedName>
        <fullName evidence="10">dITP/XTP pyrophosphatase</fullName>
        <ecNumber evidence="10">3.6.1.66</ecNumber>
    </recommendedName>
    <alternativeName>
        <fullName evidence="10">Non-canonical purine NTP pyrophosphatase</fullName>
    </alternativeName>
    <alternativeName>
        <fullName evidence="10">Non-standard purine NTP pyrophosphatase</fullName>
    </alternativeName>
    <alternativeName>
        <fullName evidence="10">Nucleoside-triphosphate diphosphatase</fullName>
    </alternativeName>
    <alternativeName>
        <fullName evidence="10">Nucleoside-triphosphate pyrophosphatase</fullName>
        <shortName evidence="10">NTPase</shortName>
    </alternativeName>
</protein>
<dbReference type="PaxDb" id="1435377-SUSAZ_03860"/>
<dbReference type="AlphaFoldDB" id="A0A0U3HAI3"/>
<dbReference type="PANTHER" id="PTHR11067">
    <property type="entry name" value="INOSINE TRIPHOSPHATE PYROPHOSPHATASE/HAM1 PROTEIN"/>
    <property type="match status" value="1"/>
</dbReference>
<dbReference type="NCBIfam" id="NF011396">
    <property type="entry name" value="PRK14821.1"/>
    <property type="match status" value="1"/>
</dbReference>
<evidence type="ECO:0000256" key="3">
    <source>
        <dbReference type="ARBA" id="ARBA00022723"/>
    </source>
</evidence>
<comment type="catalytic activity">
    <reaction evidence="9 10">
        <text>XTP + H2O = XMP + diphosphate + H(+)</text>
        <dbReference type="Rhea" id="RHEA:28610"/>
        <dbReference type="ChEBI" id="CHEBI:15377"/>
        <dbReference type="ChEBI" id="CHEBI:15378"/>
        <dbReference type="ChEBI" id="CHEBI:33019"/>
        <dbReference type="ChEBI" id="CHEBI:57464"/>
        <dbReference type="ChEBI" id="CHEBI:61314"/>
        <dbReference type="EC" id="3.6.1.66"/>
    </reaction>
</comment>
<dbReference type="InterPro" id="IPR029001">
    <property type="entry name" value="ITPase-like_fam"/>
</dbReference>
<evidence type="ECO:0000256" key="7">
    <source>
        <dbReference type="ARBA" id="ARBA00023080"/>
    </source>
</evidence>
<comment type="subunit">
    <text evidence="2 10">Homodimer.</text>
</comment>
<feature type="binding site" evidence="10">
    <location>
        <begin position="146"/>
        <end position="149"/>
    </location>
    <ligand>
        <name>substrate</name>
    </ligand>
</feature>
<dbReference type="InterPro" id="IPR002637">
    <property type="entry name" value="RdgB/HAM1"/>
</dbReference>
<name>A0A0U3HAI3_9CREN</name>
<comment type="function">
    <text evidence="10">Pyrophosphatase that catalyzes the hydrolysis of nucleoside triphosphates to their monophosphate derivatives, with a high preference for the non-canonical purine nucleotides XTP (xanthosine triphosphate), dITP (deoxyinosine triphosphate) and ITP. Seems to function as a house-cleaning enzyme that removes non-canonical purine nucleotides from the nucleotide pool, thus preventing their incorporation into DNA/RNA and avoiding chromosomal lesions.</text>
</comment>
<comment type="similarity">
    <text evidence="1 10 11">Belongs to the HAM1 NTPase family.</text>
</comment>
<dbReference type="FunFam" id="3.90.950.10:FF:000001">
    <property type="entry name" value="dITP/XTP pyrophosphatase"/>
    <property type="match status" value="1"/>
</dbReference>
<dbReference type="GO" id="GO:0009146">
    <property type="term" value="P:purine nucleoside triphosphate catabolic process"/>
    <property type="evidence" value="ECO:0007669"/>
    <property type="project" value="UniProtKB-UniRule"/>
</dbReference>
<feature type="binding site" evidence="10">
    <location>
        <position position="42"/>
    </location>
    <ligand>
        <name>Mg(2+)</name>
        <dbReference type="ChEBI" id="CHEBI:18420"/>
    </ligand>
</feature>
<evidence type="ECO:0000256" key="2">
    <source>
        <dbReference type="ARBA" id="ARBA00011738"/>
    </source>
</evidence>
<keyword evidence="4 10" id="KW-0547">Nucleotide-binding</keyword>
<accession>A0A0U3HAI3</accession>
<dbReference type="EC" id="3.6.1.66" evidence="10"/>
<dbReference type="EMBL" id="CP013695">
    <property type="protein sequence ID" value="ALU31607.1"/>
    <property type="molecule type" value="Genomic_DNA"/>
</dbReference>
<sequence length="191" mass="21935">MKKEEKREIILVTSNENKFKEMNSIAQNFNVSLIWFNIPKVEIQADSLEEIVKFSAIIAYNQINRPLIVEDSGLFIEALNGFPGPYSNYVRRKIGMEGIIRLLEGEKNRKAYFSTVLAYVDSTQLKLFEGRVYGSISTEIRGTKGFGYDPIFIPDGVNLTFGEMSTEEKNKYSHRAIAFRKFLEYLATYTV</sequence>
<evidence type="ECO:0000256" key="1">
    <source>
        <dbReference type="ARBA" id="ARBA00008023"/>
    </source>
</evidence>
<evidence type="ECO:0000256" key="11">
    <source>
        <dbReference type="RuleBase" id="RU003781"/>
    </source>
</evidence>
<dbReference type="HAMAP" id="MF_01405">
    <property type="entry name" value="Non_canon_purine_NTPase"/>
    <property type="match status" value="1"/>
</dbReference>
<feature type="binding site" evidence="10">
    <location>
        <begin position="13"/>
        <end position="18"/>
    </location>
    <ligand>
        <name>substrate</name>
    </ligand>
</feature>